<keyword evidence="3 4" id="KW-0479">Metal-binding</keyword>
<feature type="domain" description="Peptidase M12A" evidence="6">
    <location>
        <begin position="56"/>
        <end position="224"/>
    </location>
</feature>
<evidence type="ECO:0000256" key="5">
    <source>
        <dbReference type="SAM" id="SignalP"/>
    </source>
</evidence>
<dbReference type="Pfam" id="PF01400">
    <property type="entry name" value="Astacin"/>
    <property type="match status" value="1"/>
</dbReference>
<dbReference type="GO" id="GO:0004222">
    <property type="term" value="F:metalloendopeptidase activity"/>
    <property type="evidence" value="ECO:0007669"/>
    <property type="project" value="UniProtKB-UniRule"/>
</dbReference>
<dbReference type="GO" id="GO:0008270">
    <property type="term" value="F:zinc ion binding"/>
    <property type="evidence" value="ECO:0007669"/>
    <property type="project" value="UniProtKB-UniRule"/>
</dbReference>
<evidence type="ECO:0000256" key="3">
    <source>
        <dbReference type="PROSITE-ProRule" id="PRU01211"/>
    </source>
</evidence>
<dbReference type="InterPro" id="IPR024079">
    <property type="entry name" value="MetalloPept_cat_dom_sf"/>
</dbReference>
<feature type="signal peptide" evidence="5">
    <location>
        <begin position="1"/>
        <end position="15"/>
    </location>
</feature>
<comment type="caution">
    <text evidence="3">Lacks conserved residue(s) required for the propagation of feature annotation.</text>
</comment>
<comment type="function">
    <text evidence="2">Zinc metalloprotease. Provoques deadhesion of endothelial cells from cell cultures, and also degradation of fibronectin, fibrinogen and gelatin in vitro. Its role in the venom is not fully understood but it might act as a spreading factor that facilitates diffusion of other venom toxins. Alternatively, it might be involved in the proteolytic processing of other venom toxins or it might play a role in extra-oral digestion of prey.</text>
</comment>
<proteinExistence type="predicted"/>
<keyword evidence="3 4" id="KW-0378">Hydrolase</keyword>
<keyword evidence="3 4" id="KW-0482">Metalloprotease</keyword>
<dbReference type="InterPro" id="IPR006026">
    <property type="entry name" value="Peptidase_Metallo"/>
</dbReference>
<organism evidence="7">
    <name type="scientific">Plectreurys tristis</name>
    <name type="common">Spider</name>
    <name type="synonym">Plectreurys bispinosus</name>
    <dbReference type="NCBI Taxonomy" id="33319"/>
    <lineage>
        <taxon>Eukaryota</taxon>
        <taxon>Metazoa</taxon>
        <taxon>Ecdysozoa</taxon>
        <taxon>Arthropoda</taxon>
        <taxon>Chelicerata</taxon>
        <taxon>Arachnida</taxon>
        <taxon>Araneae</taxon>
        <taxon>Araneomorphae</taxon>
        <taxon>Haplogynae</taxon>
        <taxon>Pholcoidea</taxon>
        <taxon>Plectreuridae</taxon>
        <taxon>Plectreurys</taxon>
    </lineage>
</organism>
<dbReference type="EMBL" id="KJ124662">
    <property type="protein sequence ID" value="AJD25302.1"/>
    <property type="molecule type" value="Transcribed_RNA"/>
</dbReference>
<dbReference type="PANTHER" id="PTHR10127:SF850">
    <property type="entry name" value="METALLOENDOPEPTIDASE"/>
    <property type="match status" value="1"/>
</dbReference>
<protein>
    <recommendedName>
        <fullName evidence="4">Metalloendopeptidase</fullName>
        <ecNumber evidence="4">3.4.24.-</ecNumber>
    </recommendedName>
</protein>
<dbReference type="EC" id="3.4.24.-" evidence="4"/>
<feature type="binding site" evidence="3">
    <location>
        <position position="153"/>
    </location>
    <ligand>
        <name>Zn(2+)</name>
        <dbReference type="ChEBI" id="CHEBI:29105"/>
        <note>catalytic</note>
    </ligand>
</feature>
<name>A0A0C4W4D8_PLETR</name>
<sequence length="224" mass="25564">MKVILVISLLSLALAATFPAEEEEPNFENGDPMLREDLFEGDIMMDDNLLSVLEGRSGADSNPRILWPKGIVYYSFAPQVGDKTRTLLRQAAAHIQNKTCLQFQETSAPQAHIEVFPGKGCNSFIGRTGRTQRLNLQPNGCVYFGTIAHEMLHALGFLHEHTRSDRDSYVRINWSNIKKGHEHNFIKRKPNQNHLYGPFDYTSLMMYTEYAFANRLQCENYHPS</sequence>
<dbReference type="SUPFAM" id="SSF55486">
    <property type="entry name" value="Metalloproteases ('zincins'), catalytic domain"/>
    <property type="match status" value="1"/>
</dbReference>
<dbReference type="InterPro" id="IPR001506">
    <property type="entry name" value="Peptidase_M12A"/>
</dbReference>
<keyword evidence="3 4" id="KW-0862">Zinc</keyword>
<evidence type="ECO:0000313" key="7">
    <source>
        <dbReference type="EMBL" id="AJD25302.1"/>
    </source>
</evidence>
<feature type="chain" id="PRO_5012678107" description="Metalloendopeptidase" evidence="5">
    <location>
        <begin position="16"/>
        <end position="224"/>
    </location>
</feature>
<feature type="binding site" evidence="3">
    <location>
        <position position="149"/>
    </location>
    <ligand>
        <name>Zn(2+)</name>
        <dbReference type="ChEBI" id="CHEBI:29105"/>
        <note>catalytic</note>
    </ligand>
</feature>
<dbReference type="PRINTS" id="PR00480">
    <property type="entry name" value="ASTACIN"/>
</dbReference>
<comment type="subunit">
    <text evidence="1">Monomer.</text>
</comment>
<evidence type="ECO:0000256" key="4">
    <source>
        <dbReference type="RuleBase" id="RU361183"/>
    </source>
</evidence>
<dbReference type="SMART" id="SM00235">
    <property type="entry name" value="ZnMc"/>
    <property type="match status" value="1"/>
</dbReference>
<evidence type="ECO:0000259" key="6">
    <source>
        <dbReference type="PROSITE" id="PS51864"/>
    </source>
</evidence>
<dbReference type="CDD" id="cd04280">
    <property type="entry name" value="ZnMc_astacin_like"/>
    <property type="match status" value="1"/>
</dbReference>
<feature type="active site" evidence="3">
    <location>
        <position position="150"/>
    </location>
</feature>
<dbReference type="GO" id="GO:0006508">
    <property type="term" value="P:proteolysis"/>
    <property type="evidence" value="ECO:0007669"/>
    <property type="project" value="UniProtKB-KW"/>
</dbReference>
<evidence type="ECO:0000256" key="1">
    <source>
        <dbReference type="ARBA" id="ARBA00011245"/>
    </source>
</evidence>
<keyword evidence="5" id="KW-0732">Signal</keyword>
<dbReference type="AlphaFoldDB" id="A0A0C4W4D8"/>
<comment type="cofactor">
    <cofactor evidence="3 4">
        <name>Zn(2+)</name>
        <dbReference type="ChEBI" id="CHEBI:29105"/>
    </cofactor>
    <text evidence="3 4">Binds 1 zinc ion per subunit.</text>
</comment>
<dbReference type="InterPro" id="IPR034035">
    <property type="entry name" value="Astacin-like_dom"/>
</dbReference>
<accession>A0A0C4W4D8</accession>
<reference evidence="7" key="1">
    <citation type="journal article" date="2014" name="J. Venom Res.">
        <title>Plectreurys tristis venome: A proteomic and transcriptomic analysis.</title>
        <authorList>
            <person name="Zobel-Thropp P.A."/>
            <person name="Thomas E.Z."/>
            <person name="David C.L."/>
            <person name="Breci L.A."/>
            <person name="Binford G.J."/>
        </authorList>
    </citation>
    <scope>NUCLEOTIDE SEQUENCE</scope>
    <source>
        <tissue evidence="7">Venom gland</tissue>
    </source>
</reference>
<dbReference type="PROSITE" id="PS51864">
    <property type="entry name" value="ASTACIN"/>
    <property type="match status" value="1"/>
</dbReference>
<dbReference type="Gene3D" id="3.40.390.10">
    <property type="entry name" value="Collagenase (Catalytic Domain)"/>
    <property type="match status" value="1"/>
</dbReference>
<feature type="binding site" evidence="3">
    <location>
        <position position="159"/>
    </location>
    <ligand>
        <name>Zn(2+)</name>
        <dbReference type="ChEBI" id="CHEBI:29105"/>
        <note>catalytic</note>
    </ligand>
</feature>
<dbReference type="PANTHER" id="PTHR10127">
    <property type="entry name" value="DISCOIDIN, CUB, EGF, LAMININ , AND ZINC METALLOPROTEASE DOMAIN CONTAINING"/>
    <property type="match status" value="1"/>
</dbReference>
<evidence type="ECO:0000256" key="2">
    <source>
        <dbReference type="ARBA" id="ARBA00025529"/>
    </source>
</evidence>
<keyword evidence="3 4" id="KW-0645">Protease</keyword>